<dbReference type="SUPFAM" id="SSF52317">
    <property type="entry name" value="Class I glutamine amidotransferase-like"/>
    <property type="match status" value="1"/>
</dbReference>
<dbReference type="InterPro" id="IPR036909">
    <property type="entry name" value="Cyt_c-like_dom_sf"/>
</dbReference>
<feature type="binding site" description="covalent" evidence="6">
    <location>
        <position position="890"/>
    </location>
    <ligand>
        <name>heme c</name>
        <dbReference type="ChEBI" id="CHEBI:61717"/>
    </ligand>
</feature>
<protein>
    <submittedName>
        <fullName evidence="10">Cytochrome C</fullName>
    </submittedName>
</protein>
<feature type="domain" description="Cytochrome c" evidence="9">
    <location>
        <begin position="876"/>
        <end position="961"/>
    </location>
</feature>
<dbReference type="SMART" id="SM00089">
    <property type="entry name" value="PKD"/>
    <property type="match status" value="1"/>
</dbReference>
<reference evidence="10 11" key="1">
    <citation type="submission" date="2018-07" db="EMBL/GenBank/DDBJ databases">
        <title>Genome sequencing of Runella.</title>
        <authorList>
            <person name="Baek M.-G."/>
            <person name="Yi H."/>
        </authorList>
    </citation>
    <scope>NUCLEOTIDE SEQUENCE [LARGE SCALE GENOMIC DNA]</scope>
    <source>
        <strain evidence="10 11">HYN0085</strain>
    </source>
</reference>
<evidence type="ECO:0000256" key="6">
    <source>
        <dbReference type="PIRSR" id="PIRSR602324-1"/>
    </source>
</evidence>
<keyword evidence="5 6" id="KW-0408">Iron</keyword>
<dbReference type="SUPFAM" id="SSF46626">
    <property type="entry name" value="Cytochrome c"/>
    <property type="match status" value="1"/>
</dbReference>
<comment type="PTM">
    <text evidence="6">Binds 1 heme c group covalently per subunit.</text>
</comment>
<dbReference type="Proteomes" id="UP000251993">
    <property type="component" value="Chromosome"/>
</dbReference>
<dbReference type="Pfam" id="PF18911">
    <property type="entry name" value="PKD_4"/>
    <property type="match status" value="1"/>
</dbReference>
<feature type="binding site" description="covalent" evidence="6">
    <location>
        <position position="894"/>
    </location>
    <ligand>
        <name>heme c</name>
        <dbReference type="ChEBI" id="CHEBI:61717"/>
    </ligand>
</feature>
<dbReference type="OrthoDB" id="9816308at2"/>
<dbReference type="InterPro" id="IPR000601">
    <property type="entry name" value="PKD_dom"/>
</dbReference>
<feature type="binding site" description="covalent" evidence="6">
    <location>
        <position position="939"/>
    </location>
    <ligand>
        <name>heme c</name>
        <dbReference type="ChEBI" id="CHEBI:61717"/>
    </ligand>
</feature>
<dbReference type="InterPro" id="IPR029062">
    <property type="entry name" value="Class_I_gatase-like"/>
</dbReference>
<dbReference type="InterPro" id="IPR012938">
    <property type="entry name" value="Glc/Sorbosone_DH"/>
</dbReference>
<dbReference type="InterPro" id="IPR011041">
    <property type="entry name" value="Quinoprot_gluc/sorb_DH_b-prop"/>
</dbReference>
<dbReference type="AlphaFoldDB" id="A0A344TDJ2"/>
<dbReference type="Gene3D" id="2.120.10.30">
    <property type="entry name" value="TolB, C-terminal domain"/>
    <property type="match status" value="1"/>
</dbReference>
<evidence type="ECO:0000313" key="11">
    <source>
        <dbReference type="Proteomes" id="UP000251993"/>
    </source>
</evidence>
<dbReference type="GO" id="GO:0005506">
    <property type="term" value="F:iron ion binding"/>
    <property type="evidence" value="ECO:0007669"/>
    <property type="project" value="InterPro"/>
</dbReference>
<feature type="compositionally biased region" description="Basic and acidic residues" evidence="7">
    <location>
        <begin position="432"/>
        <end position="442"/>
    </location>
</feature>
<feature type="region of interest" description="Disordered" evidence="7">
    <location>
        <begin position="516"/>
        <end position="535"/>
    </location>
</feature>
<name>A0A344TDJ2_9BACT</name>
<gene>
    <name evidence="10" type="ORF">DR864_02695</name>
</gene>
<dbReference type="CDD" id="cd04084">
    <property type="entry name" value="CBM6_xylanase-like"/>
    <property type="match status" value="1"/>
</dbReference>
<dbReference type="GO" id="GO:0030246">
    <property type="term" value="F:carbohydrate binding"/>
    <property type="evidence" value="ECO:0007669"/>
    <property type="project" value="InterPro"/>
</dbReference>
<keyword evidence="4" id="KW-0249">Electron transport</keyword>
<feature type="compositionally biased region" description="Polar residues" evidence="7">
    <location>
        <begin position="417"/>
        <end position="430"/>
    </location>
</feature>
<dbReference type="InterPro" id="IPR002324">
    <property type="entry name" value="Cyt_c_ID"/>
</dbReference>
<evidence type="ECO:0000259" key="8">
    <source>
        <dbReference type="PROSITE" id="PS50093"/>
    </source>
</evidence>
<dbReference type="Pfam" id="PF07995">
    <property type="entry name" value="GSDH"/>
    <property type="match status" value="1"/>
</dbReference>
<dbReference type="GO" id="GO:0020037">
    <property type="term" value="F:heme binding"/>
    <property type="evidence" value="ECO:0007669"/>
    <property type="project" value="InterPro"/>
</dbReference>
<sequence>MKKVNVNTQKSVRFLLLSWGLLICGAAMVFGQSPERRVLVFSKTAAFRHASIEAGKVAFQKMAQEKGFIVDLTEDATQFNPENLKRYRSVVFLNTTGDVLNANQQIDFEHYIQAGGGYLGIHAATDTEYDWPWYGRLAGAYFLDHPSVPSNVQKGKFIVAMKNHWATKGMPDEFERTDEFYAFKNISPSINVLLKIDEKTYQGGKNGDNHPMSWYQDFDGGRAFYTAMGHTDETFSEPLFLNHIWAGLNYVMGGDAPKPLDYTKARPDENRFTKVVLEEKLDEPMELSVLGDGRILFIQRKGEIRLYNTKTKQLKTIAKLDVNTKYTSKEGKVAEGEDGVLGLSKDPNFAQNHWIYLYYSPAGGEPKNILTRYELRGDELVMSSKKVILEVATQREECCHTGGSIAWDKAGNLYLSTGDNTNPHGSNGFSPSDERPGRESWDAQKSSANTNDLRGKIIRIKPQPDGSYTIPEGNLFPKGTPQTRPEIYTMGHRNPFRISVDQKTGFVYWGEVGPDANKPADDRGPAGHDEVGQARKAGNFGWPHFVGDNKAYNKFDFVNNKSGEKWDAAKPINTSPNNTGLKELPPAQKAFIWYPYGESPEFPMVGSGGRNAMAGPVFYSEEFKNAARAFPKYYDGKILTYDWMRGWIMAVTMDKDGNYVSMDRFMPSYKFSNPMDMEFDANGDLYMLEYGSGWFTANDDARLIRIEYNGGNRKPVVQVTADKMGGSVPFKVNLSSKGTIDADGDALKYSWKITSKDGFNKIVNEPNPTLALAKAGVYKATLTVTDAKGASNTQSLELTAGNEPPVLTFDLPKSNKTFFFANKSFDYEVKVSDKEDGSLANGKIKPEQVAVSIDYLAEGYDKIAIAQGHRSADASASFATGKKLIAASDCQACHSIDKKSIGPMYTAIAQKYKGDASAIEKLAKKVISGGSGVWGETPMAGHPQLSATDAGDMVKYILSLSNEKANPKSLPVAGSYTTKIPAGDKGQGVFILRASYEDQGSKGLPSLASEQTYTLRNAKISPHGFDKYESAAKMSFGGNDFVIPGKSGAYIGLTQADLTGIQRVELVVATPKAQLNAQGGNIELRLDSPTGKLIGESGFIEATDKGGFGGNAAKINLTPTEGIHDIYLVFQNPKAEGSLMVVMGIEFKTDTPAATNLPVVDATPKNDISAYAGKYKMTGLPFEYIEVKVKDGKVIMDAGGQGGEISATGTPDKFDADGKATVYFIRDESAHVSKIKLEAMGMVFEGKKE</sequence>
<dbReference type="CDD" id="cd00146">
    <property type="entry name" value="PKD"/>
    <property type="match status" value="1"/>
</dbReference>
<dbReference type="InterPro" id="IPR009056">
    <property type="entry name" value="Cyt_c-like_dom"/>
</dbReference>
<proteinExistence type="predicted"/>
<dbReference type="PANTHER" id="PTHR40469">
    <property type="entry name" value="SECRETED GLYCOSYL HYDROLASE"/>
    <property type="match status" value="1"/>
</dbReference>
<evidence type="ECO:0000256" key="4">
    <source>
        <dbReference type="ARBA" id="ARBA00022982"/>
    </source>
</evidence>
<dbReference type="InterPro" id="IPR011042">
    <property type="entry name" value="6-blade_b-propeller_TolB-like"/>
</dbReference>
<feature type="region of interest" description="Disordered" evidence="7">
    <location>
        <begin position="417"/>
        <end position="481"/>
    </location>
</feature>
<keyword evidence="3 6" id="KW-0479">Metal-binding</keyword>
<dbReference type="InterPro" id="IPR029010">
    <property type="entry name" value="ThuA-like"/>
</dbReference>
<dbReference type="KEGG" id="run:DR864_02695"/>
<dbReference type="GO" id="GO:0009055">
    <property type="term" value="F:electron transfer activity"/>
    <property type="evidence" value="ECO:0007669"/>
    <property type="project" value="InterPro"/>
</dbReference>
<dbReference type="SUPFAM" id="SSF50952">
    <property type="entry name" value="Soluble quinoprotein glucose dehydrogenase"/>
    <property type="match status" value="1"/>
</dbReference>
<feature type="compositionally biased region" description="Polar residues" evidence="7">
    <location>
        <begin position="443"/>
        <end position="452"/>
    </location>
</feature>
<dbReference type="Gene3D" id="2.60.40.10">
    <property type="entry name" value="Immunoglobulins"/>
    <property type="match status" value="1"/>
</dbReference>
<evidence type="ECO:0000256" key="3">
    <source>
        <dbReference type="ARBA" id="ARBA00022723"/>
    </source>
</evidence>
<keyword evidence="1" id="KW-0813">Transport</keyword>
<dbReference type="Pfam" id="PF03422">
    <property type="entry name" value="CBM_6"/>
    <property type="match status" value="1"/>
</dbReference>
<dbReference type="Gene3D" id="3.40.50.880">
    <property type="match status" value="1"/>
</dbReference>
<dbReference type="Pfam" id="PF06283">
    <property type="entry name" value="ThuA"/>
    <property type="match status" value="1"/>
</dbReference>
<evidence type="ECO:0000313" key="10">
    <source>
        <dbReference type="EMBL" id="AXE16713.1"/>
    </source>
</evidence>
<accession>A0A344TDJ2</accession>
<dbReference type="Gene3D" id="1.10.760.10">
    <property type="entry name" value="Cytochrome c-like domain"/>
    <property type="match status" value="1"/>
</dbReference>
<evidence type="ECO:0000256" key="7">
    <source>
        <dbReference type="SAM" id="MobiDB-lite"/>
    </source>
</evidence>
<dbReference type="SUPFAM" id="SSF49299">
    <property type="entry name" value="PKD domain"/>
    <property type="match status" value="1"/>
</dbReference>
<dbReference type="PRINTS" id="PR00606">
    <property type="entry name" value="CYTCHROMECID"/>
</dbReference>
<dbReference type="Gene3D" id="2.60.120.260">
    <property type="entry name" value="Galactose-binding domain-like"/>
    <property type="match status" value="1"/>
</dbReference>
<evidence type="ECO:0000256" key="1">
    <source>
        <dbReference type="ARBA" id="ARBA00022448"/>
    </source>
</evidence>
<dbReference type="InterPro" id="IPR022409">
    <property type="entry name" value="PKD/Chitinase_dom"/>
</dbReference>
<keyword evidence="11" id="KW-1185">Reference proteome</keyword>
<feature type="domain" description="PKD" evidence="8">
    <location>
        <begin position="715"/>
        <end position="799"/>
    </location>
</feature>
<organism evidence="10 11">
    <name type="scientific">Runella rosea</name>
    <dbReference type="NCBI Taxonomy" id="2259595"/>
    <lineage>
        <taxon>Bacteria</taxon>
        <taxon>Pseudomonadati</taxon>
        <taxon>Bacteroidota</taxon>
        <taxon>Cytophagia</taxon>
        <taxon>Cytophagales</taxon>
        <taxon>Spirosomataceae</taxon>
        <taxon>Runella</taxon>
    </lineage>
</organism>
<dbReference type="RefSeq" id="WP_114065500.1">
    <property type="nucleotide sequence ID" value="NZ_CP030850.1"/>
</dbReference>
<dbReference type="PANTHER" id="PTHR40469:SF2">
    <property type="entry name" value="GALACTOSE-BINDING DOMAIN-LIKE SUPERFAMILY PROTEIN"/>
    <property type="match status" value="1"/>
</dbReference>
<dbReference type="Pfam" id="PF00034">
    <property type="entry name" value="Cytochrom_C"/>
    <property type="match status" value="1"/>
</dbReference>
<evidence type="ECO:0000259" key="9">
    <source>
        <dbReference type="PROSITE" id="PS51007"/>
    </source>
</evidence>
<evidence type="ECO:0000256" key="2">
    <source>
        <dbReference type="ARBA" id="ARBA00022617"/>
    </source>
</evidence>
<dbReference type="PROSITE" id="PS51007">
    <property type="entry name" value="CYTC"/>
    <property type="match status" value="1"/>
</dbReference>
<dbReference type="InterPro" id="IPR013783">
    <property type="entry name" value="Ig-like_fold"/>
</dbReference>
<keyword evidence="2 6" id="KW-0349">Heme</keyword>
<dbReference type="InterPro" id="IPR035986">
    <property type="entry name" value="PKD_dom_sf"/>
</dbReference>
<feature type="compositionally biased region" description="Basic and acidic residues" evidence="7">
    <location>
        <begin position="518"/>
        <end position="533"/>
    </location>
</feature>
<evidence type="ECO:0000256" key="5">
    <source>
        <dbReference type="ARBA" id="ARBA00023004"/>
    </source>
</evidence>
<dbReference type="PROSITE" id="PS50093">
    <property type="entry name" value="PKD"/>
    <property type="match status" value="1"/>
</dbReference>
<dbReference type="InterPro" id="IPR005084">
    <property type="entry name" value="CBM6"/>
</dbReference>
<dbReference type="EMBL" id="CP030850">
    <property type="protein sequence ID" value="AXE16713.1"/>
    <property type="molecule type" value="Genomic_DNA"/>
</dbReference>